<keyword evidence="2" id="KW-0732">Signal</keyword>
<dbReference type="InterPro" id="IPR042100">
    <property type="entry name" value="Bug_dom1"/>
</dbReference>
<dbReference type="Proteomes" id="UP000308917">
    <property type="component" value="Unassembled WGS sequence"/>
</dbReference>
<feature type="signal peptide" evidence="2">
    <location>
        <begin position="1"/>
        <end position="29"/>
    </location>
</feature>
<dbReference type="PROSITE" id="PS51257">
    <property type="entry name" value="PROKAR_LIPOPROTEIN"/>
    <property type="match status" value="1"/>
</dbReference>
<dbReference type="CDD" id="cd07012">
    <property type="entry name" value="PBP2_Bug_TTT"/>
    <property type="match status" value="1"/>
</dbReference>
<evidence type="ECO:0000313" key="3">
    <source>
        <dbReference type="EMBL" id="THT96398.1"/>
    </source>
</evidence>
<dbReference type="PANTHER" id="PTHR42928">
    <property type="entry name" value="TRICARBOXYLATE-BINDING PROTEIN"/>
    <property type="match status" value="1"/>
</dbReference>
<keyword evidence="4" id="KW-1185">Reference proteome</keyword>
<proteinExistence type="inferred from homology"/>
<dbReference type="PANTHER" id="PTHR42928:SF5">
    <property type="entry name" value="BLR1237 PROTEIN"/>
    <property type="match status" value="1"/>
</dbReference>
<dbReference type="Gene3D" id="3.40.190.150">
    <property type="entry name" value="Bordetella uptake gene, domain 1"/>
    <property type="match status" value="1"/>
</dbReference>
<dbReference type="InterPro" id="IPR005064">
    <property type="entry name" value="BUG"/>
</dbReference>
<sequence length="329" mass="34143">MSLTTTRRHLLSLGAALGLGCATIGTAFADTSSYPSKPIKITVPWAPGGATDVITRLLGQHIATELGQPVVVDNKPGAGGNIGTGAFVRERPDGYSLLMATSSTNAINPNLYKTLPFKPVKDFAPVAQVATVPNILVVPKDSPFKSVADIVQAAKNKPGTLSYGSAGNGSSQHLAGSMFIKATGVEVTHIPYRGSGPAAADLIAGHLDFMLDTGSMPHIKSGSLKALAVAAAQRLPGLPDVPTFEELGYKDFEAAAWYGIAAPAGTPAEIVEKLNTAINNALKDDNIKGRLQDFGAVVAGGSVQSFEDFFVSEIDRFAILVKESGATVE</sequence>
<evidence type="ECO:0000256" key="1">
    <source>
        <dbReference type="ARBA" id="ARBA00006987"/>
    </source>
</evidence>
<dbReference type="OrthoDB" id="8678477at2"/>
<name>A0A4S8EQA4_9BURK</name>
<comment type="similarity">
    <text evidence="1">Belongs to the UPF0065 (bug) family.</text>
</comment>
<dbReference type="Pfam" id="PF03401">
    <property type="entry name" value="TctC"/>
    <property type="match status" value="1"/>
</dbReference>
<reference evidence="3 4" key="1">
    <citation type="journal article" date="2015" name="Antonie Van Leeuwenhoek">
        <title>Lampropedia puyangensis sp. nov., isolated from symptomatic bark of Populus ? euramericana canker and emended description of Lampropedia hyalina (Ehrenberg 1832) Lee et al. 2004.</title>
        <authorList>
            <person name="Li Y."/>
            <person name="Wang T."/>
            <person name="Piao C.G."/>
            <person name="Wang L.F."/>
            <person name="Tian G.Z."/>
            <person name="Zhu T.H."/>
            <person name="Guo M.W."/>
        </authorList>
    </citation>
    <scope>NUCLEOTIDE SEQUENCE [LARGE SCALE GENOMIC DNA]</scope>
    <source>
        <strain evidence="3 4">2-bin</strain>
    </source>
</reference>
<organism evidence="3 4">
    <name type="scientific">Lampropedia puyangensis</name>
    <dbReference type="NCBI Taxonomy" id="1330072"/>
    <lineage>
        <taxon>Bacteria</taxon>
        <taxon>Pseudomonadati</taxon>
        <taxon>Pseudomonadota</taxon>
        <taxon>Betaproteobacteria</taxon>
        <taxon>Burkholderiales</taxon>
        <taxon>Comamonadaceae</taxon>
        <taxon>Lampropedia</taxon>
    </lineage>
</organism>
<gene>
    <name evidence="3" type="ORF">E9531_16300</name>
</gene>
<feature type="chain" id="PRO_5020418838" evidence="2">
    <location>
        <begin position="30"/>
        <end position="329"/>
    </location>
</feature>
<evidence type="ECO:0000256" key="2">
    <source>
        <dbReference type="SAM" id="SignalP"/>
    </source>
</evidence>
<dbReference type="RefSeq" id="WP_136574836.1">
    <property type="nucleotide sequence ID" value="NZ_STFG01000031.1"/>
</dbReference>
<dbReference type="EMBL" id="STFG01000031">
    <property type="protein sequence ID" value="THT96398.1"/>
    <property type="molecule type" value="Genomic_DNA"/>
</dbReference>
<protein>
    <submittedName>
        <fullName evidence="3">Tripartite tricarboxylate transporter substrate binding protein</fullName>
    </submittedName>
</protein>
<dbReference type="PROSITE" id="PS51318">
    <property type="entry name" value="TAT"/>
    <property type="match status" value="1"/>
</dbReference>
<dbReference type="AlphaFoldDB" id="A0A4S8EQA4"/>
<comment type="caution">
    <text evidence="3">The sequence shown here is derived from an EMBL/GenBank/DDBJ whole genome shotgun (WGS) entry which is preliminary data.</text>
</comment>
<dbReference type="PIRSF" id="PIRSF017082">
    <property type="entry name" value="YflP"/>
    <property type="match status" value="1"/>
</dbReference>
<accession>A0A4S8EQA4</accession>
<evidence type="ECO:0000313" key="4">
    <source>
        <dbReference type="Proteomes" id="UP000308917"/>
    </source>
</evidence>
<dbReference type="SUPFAM" id="SSF53850">
    <property type="entry name" value="Periplasmic binding protein-like II"/>
    <property type="match status" value="1"/>
</dbReference>
<dbReference type="InterPro" id="IPR006311">
    <property type="entry name" value="TAT_signal"/>
</dbReference>
<dbReference type="Gene3D" id="3.40.190.10">
    <property type="entry name" value="Periplasmic binding protein-like II"/>
    <property type="match status" value="1"/>
</dbReference>